<evidence type="ECO:0000256" key="1">
    <source>
        <dbReference type="PROSITE-ProRule" id="PRU00023"/>
    </source>
</evidence>
<evidence type="ECO:0000313" key="3">
    <source>
        <dbReference type="Proteomes" id="UP001320768"/>
    </source>
</evidence>
<sequence>MVAHILDKFNALYDRRLSGNVSYSPYNLNYFVDFINYQNEEGNMIPLMYAVAVGHHHTVRRLVEHGA</sequence>
<dbReference type="PROSITE" id="PS50088">
    <property type="entry name" value="ANK_REPEAT"/>
    <property type="match status" value="1"/>
</dbReference>
<accession>A0ABT1L3M8</accession>
<dbReference type="RefSeq" id="WP_258568869.1">
    <property type="nucleotide sequence ID" value="NZ_JAKUDN010000001.1"/>
</dbReference>
<keyword evidence="1" id="KW-0040">ANK repeat</keyword>
<protein>
    <submittedName>
        <fullName evidence="2">Ankyrin repeat domain-containing protein</fullName>
    </submittedName>
</protein>
<comment type="caution">
    <text evidence="2">The sequence shown here is derived from an EMBL/GenBank/DDBJ whole genome shotgun (WGS) entry which is preliminary data.</text>
</comment>
<name>A0ABT1L3M8_9GAMM</name>
<dbReference type="Gene3D" id="1.25.40.20">
    <property type="entry name" value="Ankyrin repeat-containing domain"/>
    <property type="match status" value="1"/>
</dbReference>
<keyword evidence="3" id="KW-1185">Reference proteome</keyword>
<dbReference type="InterPro" id="IPR002110">
    <property type="entry name" value="Ankyrin_rpt"/>
</dbReference>
<dbReference type="InterPro" id="IPR036770">
    <property type="entry name" value="Ankyrin_rpt-contain_sf"/>
</dbReference>
<dbReference type="SUPFAM" id="SSF48403">
    <property type="entry name" value="Ankyrin repeat"/>
    <property type="match status" value="1"/>
</dbReference>
<reference evidence="2 3" key="1">
    <citation type="journal article" date="2022" name="Nat. Microbiol.">
        <title>The microbiome of a bacterivorous marine choanoflagellate contains a resource-demanding obligate bacterial associate.</title>
        <authorList>
            <person name="Needham D.M."/>
            <person name="Poirier C."/>
            <person name="Bachy C."/>
            <person name="George E.E."/>
            <person name="Wilken S."/>
            <person name="Yung C.C.M."/>
            <person name="Limardo A.J."/>
            <person name="Morando M."/>
            <person name="Sudek L."/>
            <person name="Malmstrom R.R."/>
            <person name="Keeling P.J."/>
            <person name="Santoro A.E."/>
            <person name="Worden A.Z."/>
        </authorList>
    </citation>
    <scope>NUCLEOTIDE SEQUENCE [LARGE SCALE GENOMIC DNA]</scope>
    <source>
        <strain evidence="2 3">Comchoano-2</strain>
    </source>
</reference>
<organism evidence="2 3">
    <name type="scientific">Candidatus Synchoanobacter obligatus</name>
    <dbReference type="NCBI Taxonomy" id="2919597"/>
    <lineage>
        <taxon>Bacteria</taxon>
        <taxon>Pseudomonadati</taxon>
        <taxon>Pseudomonadota</taxon>
        <taxon>Gammaproteobacteria</taxon>
        <taxon>Candidatus Comchoanobacterales</taxon>
        <taxon>Candidatus Comchoanobacteraceae</taxon>
        <taxon>Candidatus Synchoanobacter</taxon>
    </lineage>
</organism>
<dbReference type="PROSITE" id="PS50297">
    <property type="entry name" value="ANK_REP_REGION"/>
    <property type="match status" value="1"/>
</dbReference>
<dbReference type="EMBL" id="JAKUDN010000001">
    <property type="protein sequence ID" value="MCP8351754.1"/>
    <property type="molecule type" value="Genomic_DNA"/>
</dbReference>
<evidence type="ECO:0000313" key="2">
    <source>
        <dbReference type="EMBL" id="MCP8351754.1"/>
    </source>
</evidence>
<feature type="repeat" description="ANK" evidence="1">
    <location>
        <begin position="42"/>
        <end position="67"/>
    </location>
</feature>
<proteinExistence type="predicted"/>
<gene>
    <name evidence="2" type="ORF">MKS91_00390</name>
</gene>
<dbReference type="Proteomes" id="UP001320768">
    <property type="component" value="Unassembled WGS sequence"/>
</dbReference>